<dbReference type="InterPro" id="IPR002132">
    <property type="entry name" value="Ribosomal_uL5"/>
</dbReference>
<feature type="domain" description="Large ribosomal subunit protein uL5 C-terminal" evidence="6">
    <location>
        <begin position="391"/>
        <end position="475"/>
    </location>
</feature>
<dbReference type="Proteomes" id="UP001642484">
    <property type="component" value="Unassembled WGS sequence"/>
</dbReference>
<dbReference type="InterPro" id="IPR057266">
    <property type="entry name" value="Ribosomal_uL5_euk/arc-type"/>
</dbReference>
<evidence type="ECO:0000256" key="4">
    <source>
        <dbReference type="SAM" id="MobiDB-lite"/>
    </source>
</evidence>
<evidence type="ECO:0000256" key="2">
    <source>
        <dbReference type="ARBA" id="ARBA00022980"/>
    </source>
</evidence>
<keyword evidence="8" id="KW-1185">Reference proteome</keyword>
<evidence type="ECO:0008006" key="9">
    <source>
        <dbReference type="Google" id="ProtNLM"/>
    </source>
</evidence>
<evidence type="ECO:0000256" key="3">
    <source>
        <dbReference type="ARBA" id="ARBA00023274"/>
    </source>
</evidence>
<reference evidence="7 8" key="1">
    <citation type="submission" date="2024-02" db="EMBL/GenBank/DDBJ databases">
        <authorList>
            <person name="Chen Y."/>
            <person name="Shah S."/>
            <person name="Dougan E. K."/>
            <person name="Thang M."/>
            <person name="Chan C."/>
        </authorList>
    </citation>
    <scope>NUCLEOTIDE SEQUENCE [LARGE SCALE GENOMIC DNA]</scope>
</reference>
<evidence type="ECO:0000259" key="6">
    <source>
        <dbReference type="Pfam" id="PF00673"/>
    </source>
</evidence>
<organism evidence="7 8">
    <name type="scientific">Durusdinium trenchii</name>
    <dbReference type="NCBI Taxonomy" id="1381693"/>
    <lineage>
        <taxon>Eukaryota</taxon>
        <taxon>Sar</taxon>
        <taxon>Alveolata</taxon>
        <taxon>Dinophyceae</taxon>
        <taxon>Suessiales</taxon>
        <taxon>Symbiodiniaceae</taxon>
        <taxon>Durusdinium</taxon>
    </lineage>
</organism>
<dbReference type="InterPro" id="IPR031310">
    <property type="entry name" value="Ribosomal_uL5_N"/>
</dbReference>
<feature type="domain" description="Large ribosomal subunit protein uL5 N-terminal" evidence="5">
    <location>
        <begin position="340"/>
        <end position="387"/>
    </location>
</feature>
<dbReference type="SUPFAM" id="SSF55282">
    <property type="entry name" value="RL5-like"/>
    <property type="match status" value="2"/>
</dbReference>
<dbReference type="Gene3D" id="3.30.1440.10">
    <property type="match status" value="2"/>
</dbReference>
<accession>A0ABP0RBX4</accession>
<feature type="compositionally biased region" description="Gly residues" evidence="4">
    <location>
        <begin position="1"/>
        <end position="11"/>
    </location>
</feature>
<gene>
    <name evidence="7" type="ORF">CCMP2556_LOCUS46480</name>
</gene>
<dbReference type="Pfam" id="PF00281">
    <property type="entry name" value="Ribosomal_L5"/>
    <property type="match status" value="2"/>
</dbReference>
<keyword evidence="3" id="KW-0687">Ribonucleoprotein</keyword>
<proteinExistence type="inferred from homology"/>
<evidence type="ECO:0000259" key="5">
    <source>
        <dbReference type="Pfam" id="PF00281"/>
    </source>
</evidence>
<feature type="domain" description="Large ribosomal subunit protein uL5 N-terminal" evidence="5">
    <location>
        <begin position="496"/>
        <end position="549"/>
    </location>
</feature>
<name>A0ABP0RBX4_9DINO</name>
<dbReference type="InterPro" id="IPR031309">
    <property type="entry name" value="Ribosomal_uL5_C"/>
</dbReference>
<dbReference type="InterPro" id="IPR020929">
    <property type="entry name" value="Ribosomal_uL5_CS"/>
</dbReference>
<dbReference type="EMBL" id="CAXAMN010025805">
    <property type="protein sequence ID" value="CAK9098086.1"/>
    <property type="molecule type" value="Genomic_DNA"/>
</dbReference>
<protein>
    <recommendedName>
        <fullName evidence="9">50S ribosomal protein L5, chloroplastic</fullName>
    </recommendedName>
</protein>
<feature type="region of interest" description="Disordered" evidence="4">
    <location>
        <begin position="1"/>
        <end position="28"/>
    </location>
</feature>
<comment type="caution">
    <text evidence="7">The sequence shown here is derived from an EMBL/GenBank/DDBJ whole genome shotgun (WGS) entry which is preliminary data.</text>
</comment>
<dbReference type="NCBIfam" id="NF003258">
    <property type="entry name" value="PRK04219.1"/>
    <property type="match status" value="1"/>
</dbReference>
<dbReference type="Pfam" id="PF00673">
    <property type="entry name" value="Ribosomal_L5_C"/>
    <property type="match status" value="2"/>
</dbReference>
<keyword evidence="2" id="KW-0689">Ribosomal protein</keyword>
<evidence type="ECO:0000256" key="1">
    <source>
        <dbReference type="ARBA" id="ARBA00008553"/>
    </source>
</evidence>
<feature type="domain" description="Large ribosomal subunit protein uL5 C-terminal" evidence="6">
    <location>
        <begin position="553"/>
        <end position="651"/>
    </location>
</feature>
<evidence type="ECO:0000313" key="8">
    <source>
        <dbReference type="Proteomes" id="UP001642484"/>
    </source>
</evidence>
<dbReference type="PROSITE" id="PS00358">
    <property type="entry name" value="RIBOSOMAL_L5"/>
    <property type="match status" value="1"/>
</dbReference>
<sequence>MGVEESGGVGSECGKSPGPGRRTSAGAAEEARSELGRVELGGVCWSVERGVRIALLCLERVRGGERGSTALACEQLDPGYLAAAVVLESAVAQAMAFFNVHVQHNSEPQPQLPKPFSGPKLNLEPAHSLLQDLEGRLRWTVPFLWPSYATDWRSWKQPRKSARAAAQRPEEVANQHRRPADIFLPSFNGVPAALDLAITAPQRQDIVALAGATSLAAATSCAATKASHLNTATLCAQQGVHFMPVVAESTGAWEPEASKLLLQLSPSTAAQAGEDAAALHADLLQELSVVIRSHRVFKLQLPNLELRFLASSIRCGLGSSGIRTLKPHGGTWPFNMADKNPMRQIRVEKLVLNISVGESGDRLTRAAKVLDPWQSRARMTIRQWSVRRNEKIACHVTVRGEKEILEKGLKVKEYELRKKNFARNGSFGFGITEHIDLGIKYDPGTGIYGMDFYVHLSRPGSRVKNRKLKVGKVGASHKLKKEDGIGFPVMADKSENPMRQIRVEKLVLNISVGESGDRLTRAAKVLEQLTEQQPVFSKARMTIRQWSVRRNEKIACHVTVRGEKAEEILEKGLKVKEYELRKKNFARNGSFGFGITEHIDLGIKYDPGTGIYGMDFYVHLSRPGSRVKNRKLKVGKVGASHKLKKEDGMKWFQTKYDGILLN</sequence>
<evidence type="ECO:0000313" key="7">
    <source>
        <dbReference type="EMBL" id="CAK9098086.1"/>
    </source>
</evidence>
<dbReference type="InterPro" id="IPR022803">
    <property type="entry name" value="Ribosomal_uL5_dom_sf"/>
</dbReference>
<dbReference type="PANTHER" id="PTHR11994">
    <property type="entry name" value="60S RIBOSOMAL PROTEIN L11-RELATED"/>
    <property type="match status" value="1"/>
</dbReference>
<comment type="similarity">
    <text evidence="1">Belongs to the universal ribosomal protein uL5 family.</text>
</comment>